<organism evidence="7 8">
    <name type="scientific">Lujinxingia sediminis</name>
    <dbReference type="NCBI Taxonomy" id="2480984"/>
    <lineage>
        <taxon>Bacteria</taxon>
        <taxon>Deltaproteobacteria</taxon>
        <taxon>Bradymonadales</taxon>
        <taxon>Lujinxingiaceae</taxon>
        <taxon>Lujinxingia</taxon>
    </lineage>
</organism>
<keyword evidence="8" id="KW-1185">Reference proteome</keyword>
<evidence type="ECO:0000313" key="7">
    <source>
        <dbReference type="EMBL" id="RVU43220.1"/>
    </source>
</evidence>
<dbReference type="PANTHER" id="PTHR38102:SF1">
    <property type="entry name" value="PERIPLASMIC CHAPERONE SPY"/>
    <property type="match status" value="1"/>
</dbReference>
<evidence type="ECO:0000256" key="4">
    <source>
        <dbReference type="ARBA" id="ARBA00022764"/>
    </source>
</evidence>
<keyword evidence="4" id="KW-0574">Periplasm</keyword>
<gene>
    <name evidence="7" type="ORF">EA187_13505</name>
</gene>
<dbReference type="RefSeq" id="WP_127780596.1">
    <property type="nucleotide sequence ID" value="NZ_SADD01000007.1"/>
</dbReference>
<feature type="chain" id="PRO_5045699102" evidence="6">
    <location>
        <begin position="25"/>
        <end position="169"/>
    </location>
</feature>
<dbReference type="Gene3D" id="1.20.120.1490">
    <property type="match status" value="1"/>
</dbReference>
<dbReference type="CDD" id="cd09916">
    <property type="entry name" value="CpxP_like"/>
    <property type="match status" value="1"/>
</dbReference>
<reference evidence="7 8" key="1">
    <citation type="submission" date="2019-01" db="EMBL/GenBank/DDBJ databases">
        <title>Lujinxingia litoralis gen. nov., sp. nov. and Lujinxingia sediminis gen. nov., sp. nov., new members in the order Bradymonadales, isolated from coastal sediment.</title>
        <authorList>
            <person name="Li C.-M."/>
        </authorList>
    </citation>
    <scope>NUCLEOTIDE SEQUENCE [LARGE SCALE GENOMIC DNA]</scope>
    <source>
        <strain evidence="7 8">SEH01</strain>
    </source>
</reference>
<comment type="caution">
    <text evidence="7">The sequence shown here is derived from an EMBL/GenBank/DDBJ whole genome shotgun (WGS) entry which is preliminary data.</text>
</comment>
<feature type="signal peptide" evidence="6">
    <location>
        <begin position="1"/>
        <end position="24"/>
    </location>
</feature>
<evidence type="ECO:0000256" key="6">
    <source>
        <dbReference type="SAM" id="SignalP"/>
    </source>
</evidence>
<name>A0ABY0CRM0_9DELT</name>
<evidence type="ECO:0000256" key="2">
    <source>
        <dbReference type="ARBA" id="ARBA00008441"/>
    </source>
</evidence>
<sequence>MKRLIITLSTLIALALVLPATASAQQGPQRHQDTVERLLPNPRHLIALRDELGLSEAQKTRIRTLLEGKRDAHQARRQGLREAHQAMRELIASNGSDDAIRAKLNEVLELENRLKRERLDLALELRAVLTPEQRTQFQELSAQRREQRREQRGPRGKRRQGPGQPATTF</sequence>
<evidence type="ECO:0000256" key="5">
    <source>
        <dbReference type="SAM" id="MobiDB-lite"/>
    </source>
</evidence>
<dbReference type="Pfam" id="PF13801">
    <property type="entry name" value="Metal_resist"/>
    <property type="match status" value="1"/>
</dbReference>
<keyword evidence="3 6" id="KW-0732">Signal</keyword>
<accession>A0ABY0CRM0</accession>
<dbReference type="InterPro" id="IPR012899">
    <property type="entry name" value="LTXXQ"/>
</dbReference>
<dbReference type="EMBL" id="SADD01000007">
    <property type="protein sequence ID" value="RVU43220.1"/>
    <property type="molecule type" value="Genomic_DNA"/>
</dbReference>
<evidence type="ECO:0000313" key="8">
    <source>
        <dbReference type="Proteomes" id="UP000282926"/>
    </source>
</evidence>
<dbReference type="Proteomes" id="UP000282926">
    <property type="component" value="Unassembled WGS sequence"/>
</dbReference>
<feature type="compositionally biased region" description="Basic and acidic residues" evidence="5">
    <location>
        <begin position="142"/>
        <end position="153"/>
    </location>
</feature>
<evidence type="ECO:0000256" key="3">
    <source>
        <dbReference type="ARBA" id="ARBA00022729"/>
    </source>
</evidence>
<dbReference type="InterPro" id="IPR025961">
    <property type="entry name" value="Metal_resist"/>
</dbReference>
<comment type="similarity">
    <text evidence="2">Belongs to the CpxP/Spy family.</text>
</comment>
<dbReference type="InterPro" id="IPR052211">
    <property type="entry name" value="Cpx_auxiliary_protein"/>
</dbReference>
<dbReference type="PANTHER" id="PTHR38102">
    <property type="entry name" value="PERIPLASMIC CHAPERONE SPY"/>
    <property type="match status" value="1"/>
</dbReference>
<feature type="region of interest" description="Disordered" evidence="5">
    <location>
        <begin position="136"/>
        <end position="169"/>
    </location>
</feature>
<comment type="subcellular location">
    <subcellularLocation>
        <location evidence="1">Periplasm</location>
    </subcellularLocation>
</comment>
<evidence type="ECO:0000256" key="1">
    <source>
        <dbReference type="ARBA" id="ARBA00004418"/>
    </source>
</evidence>
<protein>
    <submittedName>
        <fullName evidence="7">Periplasmic heavy metal sensor</fullName>
    </submittedName>
</protein>
<proteinExistence type="inferred from homology"/>